<evidence type="ECO:0000256" key="7">
    <source>
        <dbReference type="ARBA" id="ARBA00023319"/>
    </source>
</evidence>
<keyword evidence="7" id="KW-0393">Immunoglobulin domain</keyword>
<dbReference type="Pfam" id="PF07654">
    <property type="entry name" value="C1-set"/>
    <property type="match status" value="1"/>
</dbReference>
<dbReference type="InterPro" id="IPR003597">
    <property type="entry name" value="Ig_C1-set"/>
</dbReference>
<evidence type="ECO:0000259" key="9">
    <source>
        <dbReference type="PROSITE" id="PS50835"/>
    </source>
</evidence>
<dbReference type="PROSITE" id="PS50835">
    <property type="entry name" value="IG_LIKE"/>
    <property type="match status" value="1"/>
</dbReference>
<dbReference type="GO" id="GO:0002474">
    <property type="term" value="P:antigen processing and presentation of peptide antigen via MHC class I"/>
    <property type="evidence" value="ECO:0007669"/>
    <property type="project" value="UniProtKB-KW"/>
</dbReference>
<evidence type="ECO:0000256" key="3">
    <source>
        <dbReference type="ARBA" id="ARBA00018767"/>
    </source>
</evidence>
<feature type="chain" id="PRO_5027552382" description="Beta-2-microglobulin" evidence="8">
    <location>
        <begin position="17"/>
        <end position="116"/>
    </location>
</feature>
<feature type="domain" description="Ig-like" evidence="9">
    <location>
        <begin position="24"/>
        <end position="116"/>
    </location>
</feature>
<dbReference type="InterPro" id="IPR007110">
    <property type="entry name" value="Ig-like_dom"/>
</dbReference>
<dbReference type="Proteomes" id="UP000515150">
    <property type="component" value="Chromosome 9"/>
</dbReference>
<evidence type="ECO:0000313" key="10">
    <source>
        <dbReference type="Proteomes" id="UP000515150"/>
    </source>
</evidence>
<dbReference type="PANTHER" id="PTHR19944">
    <property type="entry name" value="MHC CLASS II-RELATED"/>
    <property type="match status" value="1"/>
</dbReference>
<keyword evidence="4" id="KW-0490">MHC I</keyword>
<keyword evidence="8" id="KW-0732">Signal</keyword>
<name>A0A6P7NFN9_BETSP</name>
<dbReference type="OrthoDB" id="9949628at2759"/>
<comment type="similarity">
    <text evidence="2">Belongs to the beta-2-microglobulin family.</text>
</comment>
<gene>
    <name evidence="11" type="primary">LOC114861648</name>
</gene>
<dbReference type="InterPro" id="IPR003006">
    <property type="entry name" value="Ig/MHC_CS"/>
</dbReference>
<dbReference type="InterPro" id="IPR050160">
    <property type="entry name" value="MHC/Immunoglobulin"/>
</dbReference>
<dbReference type="GO" id="GO:0005576">
    <property type="term" value="C:extracellular region"/>
    <property type="evidence" value="ECO:0007669"/>
    <property type="project" value="UniProtKB-SubCell"/>
</dbReference>
<dbReference type="GeneID" id="114861648"/>
<evidence type="ECO:0000256" key="1">
    <source>
        <dbReference type="ARBA" id="ARBA00004613"/>
    </source>
</evidence>
<keyword evidence="6" id="KW-0391">Immunity</keyword>
<sequence>MNFVLCFAALAAVCLAVESKRSPPKIQVYSQGPGEYGKENVLICHVSKFHPPDVSIVLMKNGVEIPGTKQTDLSFGKDWHFYLTKHVKFTPNKGEEYTCKVTHGENTSSHYWEPNM</sequence>
<evidence type="ECO:0000256" key="6">
    <source>
        <dbReference type="ARBA" id="ARBA00022859"/>
    </source>
</evidence>
<dbReference type="KEGG" id="bspl:114861648"/>
<dbReference type="InterPro" id="IPR036179">
    <property type="entry name" value="Ig-like_dom_sf"/>
</dbReference>
<evidence type="ECO:0000256" key="5">
    <source>
        <dbReference type="ARBA" id="ARBA00022525"/>
    </source>
</evidence>
<evidence type="ECO:0000313" key="11">
    <source>
        <dbReference type="RefSeq" id="XP_029016940.1"/>
    </source>
</evidence>
<accession>A0A6P7NFN9</accession>
<dbReference type="FunFam" id="2.60.40.10:FF:001005">
    <property type="entry name" value="Beta-2-microglobulin"/>
    <property type="match status" value="1"/>
</dbReference>
<dbReference type="GO" id="GO:0042612">
    <property type="term" value="C:MHC class I protein complex"/>
    <property type="evidence" value="ECO:0007669"/>
    <property type="project" value="UniProtKB-KW"/>
</dbReference>
<dbReference type="AlphaFoldDB" id="A0A6P7NFN9"/>
<feature type="signal peptide" evidence="8">
    <location>
        <begin position="1"/>
        <end position="16"/>
    </location>
</feature>
<evidence type="ECO:0000256" key="2">
    <source>
        <dbReference type="ARBA" id="ARBA00009564"/>
    </source>
</evidence>
<dbReference type="InterPro" id="IPR013783">
    <property type="entry name" value="Ig-like_fold"/>
</dbReference>
<dbReference type="PANTHER" id="PTHR19944:SF62">
    <property type="entry name" value="BETA-2-MICROGLOBULIN"/>
    <property type="match status" value="1"/>
</dbReference>
<proteinExistence type="inferred from homology"/>
<dbReference type="Gene3D" id="2.60.40.10">
    <property type="entry name" value="Immunoglobulins"/>
    <property type="match status" value="1"/>
</dbReference>
<evidence type="ECO:0000256" key="8">
    <source>
        <dbReference type="SAM" id="SignalP"/>
    </source>
</evidence>
<dbReference type="RefSeq" id="XP_029016940.1">
    <property type="nucleotide sequence ID" value="XM_029161107.3"/>
</dbReference>
<dbReference type="FunCoup" id="A0A6P7NFN9">
    <property type="interactions" value="592"/>
</dbReference>
<comment type="subcellular location">
    <subcellularLocation>
        <location evidence="1">Secreted</location>
    </subcellularLocation>
</comment>
<dbReference type="PROSITE" id="PS00290">
    <property type="entry name" value="IG_MHC"/>
    <property type="match status" value="1"/>
</dbReference>
<reference evidence="11" key="1">
    <citation type="submission" date="2025-08" db="UniProtKB">
        <authorList>
            <consortium name="RefSeq"/>
        </authorList>
    </citation>
    <scope>IDENTIFICATION</scope>
</reference>
<dbReference type="InParanoid" id="A0A6P7NFN9"/>
<protein>
    <recommendedName>
        <fullName evidence="3">Beta-2-microglobulin</fullName>
    </recommendedName>
</protein>
<keyword evidence="5" id="KW-0964">Secreted</keyword>
<keyword evidence="10" id="KW-1185">Reference proteome</keyword>
<evidence type="ECO:0000256" key="4">
    <source>
        <dbReference type="ARBA" id="ARBA00022451"/>
    </source>
</evidence>
<dbReference type="SUPFAM" id="SSF48726">
    <property type="entry name" value="Immunoglobulin"/>
    <property type="match status" value="1"/>
</dbReference>
<dbReference type="GO" id="GO:0010038">
    <property type="term" value="P:response to metal ion"/>
    <property type="evidence" value="ECO:0007669"/>
    <property type="project" value="UniProtKB-ARBA"/>
</dbReference>
<dbReference type="SMART" id="SM00407">
    <property type="entry name" value="IGc1"/>
    <property type="match status" value="1"/>
</dbReference>
<organism evidence="10 11">
    <name type="scientific">Betta splendens</name>
    <name type="common">Siamese fighting fish</name>
    <dbReference type="NCBI Taxonomy" id="158456"/>
    <lineage>
        <taxon>Eukaryota</taxon>
        <taxon>Metazoa</taxon>
        <taxon>Chordata</taxon>
        <taxon>Craniata</taxon>
        <taxon>Vertebrata</taxon>
        <taxon>Euteleostomi</taxon>
        <taxon>Actinopterygii</taxon>
        <taxon>Neopterygii</taxon>
        <taxon>Teleostei</taxon>
        <taxon>Neoteleostei</taxon>
        <taxon>Acanthomorphata</taxon>
        <taxon>Anabantaria</taxon>
        <taxon>Anabantiformes</taxon>
        <taxon>Anabantoidei</taxon>
        <taxon>Osphronemidae</taxon>
        <taxon>Betta</taxon>
    </lineage>
</organism>